<evidence type="ECO:0000313" key="3">
    <source>
        <dbReference type="Proteomes" id="UP000248598"/>
    </source>
</evidence>
<dbReference type="GeneID" id="93263457"/>
<organism evidence="2 3">
    <name type="scientific">Kingella kingae</name>
    <dbReference type="NCBI Taxonomy" id="504"/>
    <lineage>
        <taxon>Bacteria</taxon>
        <taxon>Pseudomonadati</taxon>
        <taxon>Pseudomonadota</taxon>
        <taxon>Betaproteobacteria</taxon>
        <taxon>Neisseriales</taxon>
        <taxon>Neisseriaceae</taxon>
        <taxon>Kingella</taxon>
    </lineage>
</organism>
<protein>
    <submittedName>
        <fullName evidence="2">Uncharacterized protein</fullName>
    </submittedName>
</protein>
<sequence>MSQENQQVNENEKVQETQEVELPVLNTEDKPKESGCCGACGG</sequence>
<dbReference type="EMBL" id="LS483426">
    <property type="protein sequence ID" value="SQH24564.1"/>
    <property type="molecule type" value="Genomic_DNA"/>
</dbReference>
<feature type="region of interest" description="Disordered" evidence="1">
    <location>
        <begin position="1"/>
        <end position="42"/>
    </location>
</feature>
<proteinExistence type="predicted"/>
<evidence type="ECO:0000256" key="1">
    <source>
        <dbReference type="SAM" id="MobiDB-lite"/>
    </source>
</evidence>
<accession>A0AAX2J2K6</accession>
<dbReference type="Proteomes" id="UP000248598">
    <property type="component" value="Chromosome 1"/>
</dbReference>
<reference evidence="2 3" key="1">
    <citation type="submission" date="2018-06" db="EMBL/GenBank/DDBJ databases">
        <authorList>
            <consortium name="Pathogen Informatics"/>
            <person name="Doyle S."/>
        </authorList>
    </citation>
    <scope>NUCLEOTIDE SEQUENCE [LARGE SCALE GENOMIC DNA]</scope>
    <source>
        <strain evidence="2 3">NCTC10529</strain>
    </source>
</reference>
<evidence type="ECO:0000313" key="2">
    <source>
        <dbReference type="EMBL" id="SQH24564.1"/>
    </source>
</evidence>
<gene>
    <name evidence="2" type="ORF">NCTC10529_00752</name>
</gene>
<dbReference type="AlphaFoldDB" id="A0AAX2J2K6"/>
<name>A0AAX2J2K6_KINKI</name>
<dbReference type="RefSeq" id="WP_003785152.1">
    <property type="nucleotide sequence ID" value="NZ_CP045141.1"/>
</dbReference>